<feature type="region of interest" description="Disordered" evidence="1">
    <location>
        <begin position="1"/>
        <end position="43"/>
    </location>
</feature>
<feature type="compositionally biased region" description="Basic and acidic residues" evidence="1">
    <location>
        <begin position="588"/>
        <end position="603"/>
    </location>
</feature>
<dbReference type="STRING" id="1168221.R7Z609"/>
<dbReference type="HOGENOM" id="CLU_010065_0_0_1"/>
<dbReference type="RefSeq" id="XP_007784781.1">
    <property type="nucleotide sequence ID" value="XM_007786591.1"/>
</dbReference>
<evidence type="ECO:0000259" key="2">
    <source>
        <dbReference type="Pfam" id="PF25995"/>
    </source>
</evidence>
<protein>
    <recommendedName>
        <fullName evidence="2">STB6-like N-terminal domain-containing protein</fullName>
    </recommendedName>
</protein>
<proteinExistence type="predicted"/>
<feature type="compositionally biased region" description="Polar residues" evidence="1">
    <location>
        <begin position="610"/>
        <end position="619"/>
    </location>
</feature>
<dbReference type="GO" id="GO:0070822">
    <property type="term" value="C:Sin3-type complex"/>
    <property type="evidence" value="ECO:0007669"/>
    <property type="project" value="TreeGrafter"/>
</dbReference>
<accession>R7Z609</accession>
<reference evidence="4" key="1">
    <citation type="submission" date="2012-06" db="EMBL/GenBank/DDBJ databases">
        <title>The genome sequence of Coniosporium apollinis CBS 100218.</title>
        <authorList>
            <consortium name="The Broad Institute Genome Sequencing Platform"/>
            <person name="Cuomo C."/>
            <person name="Gorbushina A."/>
            <person name="Noack S."/>
            <person name="Walker B."/>
            <person name="Young S.K."/>
            <person name="Zeng Q."/>
            <person name="Gargeya S."/>
            <person name="Fitzgerald M."/>
            <person name="Haas B."/>
            <person name="Abouelleil A."/>
            <person name="Alvarado L."/>
            <person name="Arachchi H.M."/>
            <person name="Berlin A.M."/>
            <person name="Chapman S.B."/>
            <person name="Goldberg J."/>
            <person name="Griggs A."/>
            <person name="Gujja S."/>
            <person name="Hansen M."/>
            <person name="Howarth C."/>
            <person name="Imamovic A."/>
            <person name="Larimer J."/>
            <person name="McCowan C."/>
            <person name="Montmayeur A."/>
            <person name="Murphy C."/>
            <person name="Neiman D."/>
            <person name="Pearson M."/>
            <person name="Priest M."/>
            <person name="Roberts A."/>
            <person name="Saif S."/>
            <person name="Shea T."/>
            <person name="Sisk P."/>
            <person name="Sykes S."/>
            <person name="Wortman J."/>
            <person name="Nusbaum C."/>
            <person name="Birren B."/>
        </authorList>
    </citation>
    <scope>NUCLEOTIDE SEQUENCE [LARGE SCALE GENOMIC DNA]</scope>
    <source>
        <strain evidence="4">CBS 100218</strain>
    </source>
</reference>
<keyword evidence="4" id="KW-1185">Reference proteome</keyword>
<dbReference type="OMA" id="AKFYQLY"/>
<dbReference type="PANTHER" id="PTHR31011">
    <property type="entry name" value="PROTEIN STB2-RELATED"/>
    <property type="match status" value="1"/>
</dbReference>
<feature type="compositionally biased region" description="Polar residues" evidence="1">
    <location>
        <begin position="572"/>
        <end position="584"/>
    </location>
</feature>
<dbReference type="AlphaFoldDB" id="R7Z609"/>
<organism evidence="3 4">
    <name type="scientific">Coniosporium apollinis (strain CBS 100218)</name>
    <name type="common">Rock-inhabiting black yeast</name>
    <dbReference type="NCBI Taxonomy" id="1168221"/>
    <lineage>
        <taxon>Eukaryota</taxon>
        <taxon>Fungi</taxon>
        <taxon>Dikarya</taxon>
        <taxon>Ascomycota</taxon>
        <taxon>Pezizomycotina</taxon>
        <taxon>Dothideomycetes</taxon>
        <taxon>Dothideomycetes incertae sedis</taxon>
        <taxon>Coniosporium</taxon>
    </lineage>
</organism>
<gene>
    <name evidence="3" type="ORF">W97_08724</name>
</gene>
<dbReference type="InterPro" id="IPR038919">
    <property type="entry name" value="STB2/STB2"/>
</dbReference>
<evidence type="ECO:0000313" key="4">
    <source>
        <dbReference type="Proteomes" id="UP000016924"/>
    </source>
</evidence>
<feature type="region of interest" description="Disordered" evidence="1">
    <location>
        <begin position="489"/>
        <end position="619"/>
    </location>
</feature>
<sequence length="861" mass="96043">MANTARNGVNEGAEPRRSTAIEPSQGGQPKTASSSDEHGKPRSYQRFVLTDPVAFRYLEEDPSTTVLARRRSLQGYECYIVEQWACSRSHPTFVITTFTGDPSHSVIVNVVSVPTEEEAWSPALKVYFKALNQYHAKKRDTPLGTLMITNLSGFPSSLTVIPVPGGDVRKYREDFFVNENLKRLGCSGRVGIQLAKPSGATQAKFHQLYRTSEKIDFASSVIELVKLCQMALMLFGKLEVEYADGLLCDVTEQSINDWWIELGSEHYNIEPHDGILGPTTVAALLGMLLGARNRLNAYGAPVSKDVFDIESTKRGIAYFQRAQRMTKSRRLDRQTLERLHRSTAKAANGEEWALPRAVKSTMAELSGKGGEMLMDVVGARGKAGIAEIETTDIEVFVELLYGERCKWLWYGKPRKTGSGDTFDKLPTEEGLVFQKDDQGGYAWAGRRKDSTAVGTREDFLLHRRQISNQQGPPEAVEKIQDPKRKLLKRATGKVAASGRTLKDAVNLRGHQHKHSKDDNAYVPDNVKRPLPRRTSTAPSSPTSPPVDRTSFEGSAHRSPTKRNVIAAPTFTKVFSQTPTESYTNLPPEKTEDDRTDKQPERRGALGSSLRALSNPSTAKSSVAGSVYRGVDLDDLFGTAEETYLPPVSLLRRTQSITEGMPRHLNSVELDRWPRHLSFSVAEDSVLTWNDRPGANDEEDNHPTDPKKQLIMELCLAEDAKRAAASMSHVTSKLVPWTQRRIDTIRDLDAQADHNQQELEDLYYPLLDSYNSLSEESKEILARERSRLQAGIKEIETLGSKLEYEINVLRSKVEDVETGVEELGRQVGYIEGRLREVDGEGEGKGWWRWVTGGLVGMIGLEK</sequence>
<feature type="domain" description="STB6-like N-terminal" evidence="2">
    <location>
        <begin position="45"/>
        <end position="184"/>
    </location>
</feature>
<dbReference type="OrthoDB" id="19806at2759"/>
<dbReference type="PANTHER" id="PTHR31011:SF2">
    <property type="entry name" value="PROTEIN STB2-RELATED"/>
    <property type="match status" value="1"/>
</dbReference>
<dbReference type="eggNOG" id="ENOG502QT8Q">
    <property type="taxonomic scope" value="Eukaryota"/>
</dbReference>
<dbReference type="GeneID" id="19906035"/>
<dbReference type="InterPro" id="IPR059025">
    <property type="entry name" value="STB6_N"/>
</dbReference>
<feature type="compositionally biased region" description="Polar residues" evidence="1">
    <location>
        <begin position="21"/>
        <end position="34"/>
    </location>
</feature>
<name>R7Z609_CONA1</name>
<dbReference type="Proteomes" id="UP000016924">
    <property type="component" value="Unassembled WGS sequence"/>
</dbReference>
<dbReference type="EMBL" id="JH767614">
    <property type="protein sequence ID" value="EON69464.1"/>
    <property type="molecule type" value="Genomic_DNA"/>
</dbReference>
<evidence type="ECO:0000256" key="1">
    <source>
        <dbReference type="SAM" id="MobiDB-lite"/>
    </source>
</evidence>
<dbReference type="Pfam" id="PF25995">
    <property type="entry name" value="STB6_N"/>
    <property type="match status" value="1"/>
</dbReference>
<evidence type="ECO:0000313" key="3">
    <source>
        <dbReference type="EMBL" id="EON69464.1"/>
    </source>
</evidence>